<keyword evidence="1" id="KW-1133">Transmembrane helix</keyword>
<name>E6SC01_INTC7</name>
<sequence length="329" mass="34786">MIEQALRDLNPVPDPLAAQDPARAAADLERILTLSRESAPPAPRPHHAHGRRLAVIGVASVIALFLVIGLPWLPWRTASPAFATTPPLLAGELASGVSGRAVAGELDRLAAAAERSTTRGRVGSRYAAWDLTTRVHGAEPVRSAVVPLEVSLDVAGDGSWHRVAVYGRPVAGDLHAADLPAPGEVESDETFAAGRAPRIFPQGLAEDPARLRDQLAAAHPIDRLGTAELFVAVTDLAKEQTPGPASRAALLRLLGEPDDVRSLGRLTDRDGRVGQGFAVDSDLTGLPTRYVLIVDPVTGRLLASEQVLTERAGRLAVEVPAVISYVVFR</sequence>
<dbReference type="HOGENOM" id="CLU_844072_0_0_11"/>
<accession>E6SC01</accession>
<dbReference type="STRING" id="710696.Intca_3054"/>
<dbReference type="eggNOG" id="ENOG5032XGF">
    <property type="taxonomic scope" value="Bacteria"/>
</dbReference>
<evidence type="ECO:0000313" key="3">
    <source>
        <dbReference type="Proteomes" id="UP000008914"/>
    </source>
</evidence>
<organism evidence="2 3">
    <name type="scientific">Intrasporangium calvum (strain ATCC 23552 / DSM 43043 / JCM 3097 / NBRC 12989 / NCIMB 10167 / NRRL B-3866 / 7 KIP)</name>
    <dbReference type="NCBI Taxonomy" id="710696"/>
    <lineage>
        <taxon>Bacteria</taxon>
        <taxon>Bacillati</taxon>
        <taxon>Actinomycetota</taxon>
        <taxon>Actinomycetes</taxon>
        <taxon>Micrococcales</taxon>
        <taxon>Intrasporangiaceae</taxon>
        <taxon>Intrasporangium</taxon>
    </lineage>
</organism>
<dbReference type="OrthoDB" id="3425969at2"/>
<reference evidence="2 3" key="1">
    <citation type="journal article" date="2010" name="Stand. Genomic Sci.">
        <title>Complete genome sequence of Intrasporangium calvum type strain (7 KIP).</title>
        <authorList>
            <person name="Del Rio T.G."/>
            <person name="Chertkov O."/>
            <person name="Yasawong M."/>
            <person name="Lucas S."/>
            <person name="Deshpande S."/>
            <person name="Cheng J.F."/>
            <person name="Detter C."/>
            <person name="Tapia R."/>
            <person name="Han C."/>
            <person name="Goodwin L."/>
            <person name="Pitluck S."/>
            <person name="Liolios K."/>
            <person name="Ivanova N."/>
            <person name="Mavromatis K."/>
            <person name="Pati A."/>
            <person name="Chen A."/>
            <person name="Palaniappan K."/>
            <person name="Land M."/>
            <person name="Hauser L."/>
            <person name="Chang Y.J."/>
            <person name="Jeffries C.D."/>
            <person name="Rohde M."/>
            <person name="Pukall R."/>
            <person name="Sikorski J."/>
            <person name="Goker M."/>
            <person name="Woyke T."/>
            <person name="Bristow J."/>
            <person name="Eisen J.A."/>
            <person name="Markowitz V."/>
            <person name="Hugenholtz P."/>
            <person name="Kyrpides N.C."/>
            <person name="Klenk H.P."/>
            <person name="Lapidus A."/>
        </authorList>
    </citation>
    <scope>NUCLEOTIDE SEQUENCE [LARGE SCALE GENOMIC DNA]</scope>
    <source>
        <strain evidence="3">ATCC 23552 / DSM 43043 / JCM 3097 / NBRC 12989 / 7 KIP</strain>
    </source>
</reference>
<protein>
    <submittedName>
        <fullName evidence="2">Uncharacterized protein</fullName>
    </submittedName>
</protein>
<dbReference type="AlphaFoldDB" id="E6SC01"/>
<keyword evidence="3" id="KW-1185">Reference proteome</keyword>
<evidence type="ECO:0000313" key="2">
    <source>
        <dbReference type="EMBL" id="ADU49541.1"/>
    </source>
</evidence>
<dbReference type="EMBL" id="CP002343">
    <property type="protein sequence ID" value="ADU49541.1"/>
    <property type="molecule type" value="Genomic_DNA"/>
</dbReference>
<keyword evidence="1" id="KW-0812">Transmembrane</keyword>
<proteinExistence type="predicted"/>
<evidence type="ECO:0000256" key="1">
    <source>
        <dbReference type="SAM" id="Phobius"/>
    </source>
</evidence>
<dbReference type="Proteomes" id="UP000008914">
    <property type="component" value="Chromosome"/>
</dbReference>
<dbReference type="RefSeq" id="WP_013493853.1">
    <property type="nucleotide sequence ID" value="NC_014830.1"/>
</dbReference>
<dbReference type="KEGG" id="ica:Intca_3054"/>
<keyword evidence="1" id="KW-0472">Membrane</keyword>
<feature type="transmembrane region" description="Helical" evidence="1">
    <location>
        <begin position="53"/>
        <end position="75"/>
    </location>
</feature>
<gene>
    <name evidence="2" type="ordered locus">Intca_3054</name>
</gene>